<evidence type="ECO:0000256" key="4">
    <source>
        <dbReference type="ARBA" id="ARBA00022617"/>
    </source>
</evidence>
<evidence type="ECO:0000256" key="1">
    <source>
        <dbReference type="ARBA" id="ARBA00001971"/>
    </source>
</evidence>
<dbReference type="InterPro" id="IPR011614">
    <property type="entry name" value="Catalase_core"/>
</dbReference>
<evidence type="ECO:0000256" key="2">
    <source>
        <dbReference type="ARBA" id="ARBA00012314"/>
    </source>
</evidence>
<accession>A0A377WGZ3</accession>
<dbReference type="InterPro" id="IPR024712">
    <property type="entry name" value="Catalase_clade2"/>
</dbReference>
<protein>
    <recommendedName>
        <fullName evidence="2">catalase</fullName>
        <ecNumber evidence="2">1.11.1.6</ecNumber>
    </recommendedName>
</protein>
<dbReference type="AlphaFoldDB" id="A0A377WGZ3"/>
<dbReference type="GO" id="GO:0020037">
    <property type="term" value="F:heme binding"/>
    <property type="evidence" value="ECO:0007669"/>
    <property type="project" value="InterPro"/>
</dbReference>
<dbReference type="GO" id="GO:0004096">
    <property type="term" value="F:catalase activity"/>
    <property type="evidence" value="ECO:0007669"/>
    <property type="project" value="UniProtKB-EC"/>
</dbReference>
<dbReference type="EC" id="1.11.1.6" evidence="2"/>
<evidence type="ECO:0000256" key="8">
    <source>
        <dbReference type="ARBA" id="ARBA00023324"/>
    </source>
</evidence>
<feature type="domain" description="Catalase core" evidence="10">
    <location>
        <begin position="80"/>
        <end position="116"/>
    </location>
</feature>
<proteinExistence type="predicted"/>
<dbReference type="InterPro" id="IPR020835">
    <property type="entry name" value="Catalase_sf"/>
</dbReference>
<dbReference type="Proteomes" id="UP000254799">
    <property type="component" value="Unassembled WGS sequence"/>
</dbReference>
<dbReference type="Pfam" id="PF00199">
    <property type="entry name" value="Catalase"/>
    <property type="match status" value="1"/>
</dbReference>
<keyword evidence="5" id="KW-0479">Metal-binding</keyword>
<keyword evidence="6 11" id="KW-0560">Oxidoreductase</keyword>
<organism evidence="11 12">
    <name type="scientific">Klebsiella pneumoniae</name>
    <dbReference type="NCBI Taxonomy" id="573"/>
    <lineage>
        <taxon>Bacteria</taxon>
        <taxon>Pseudomonadati</taxon>
        <taxon>Pseudomonadota</taxon>
        <taxon>Gammaproteobacteria</taxon>
        <taxon>Enterobacterales</taxon>
        <taxon>Enterobacteriaceae</taxon>
        <taxon>Klebsiella/Raoultella group</taxon>
        <taxon>Klebsiella</taxon>
        <taxon>Klebsiella pneumoniae complex</taxon>
    </lineage>
</organism>
<name>A0A377WGZ3_KLEPN</name>
<evidence type="ECO:0000313" key="11">
    <source>
        <dbReference type="EMBL" id="STT54056.1"/>
    </source>
</evidence>
<feature type="compositionally biased region" description="Basic and acidic residues" evidence="9">
    <location>
        <begin position="57"/>
        <end position="75"/>
    </location>
</feature>
<gene>
    <name evidence="11" type="primary">katE_4</name>
    <name evidence="11" type="ORF">NCTC8849_02638</name>
</gene>
<keyword evidence="3 11" id="KW-0575">Peroxidase</keyword>
<evidence type="ECO:0000256" key="9">
    <source>
        <dbReference type="SAM" id="MobiDB-lite"/>
    </source>
</evidence>
<keyword evidence="4" id="KW-0349">Heme</keyword>
<evidence type="ECO:0000256" key="5">
    <source>
        <dbReference type="ARBA" id="ARBA00022723"/>
    </source>
</evidence>
<comment type="cofactor">
    <cofactor evidence="1">
        <name>heme</name>
        <dbReference type="ChEBI" id="CHEBI:30413"/>
    </cofactor>
</comment>
<evidence type="ECO:0000259" key="10">
    <source>
        <dbReference type="Pfam" id="PF00199"/>
    </source>
</evidence>
<dbReference type="GO" id="GO:0005829">
    <property type="term" value="C:cytosol"/>
    <property type="evidence" value="ECO:0007669"/>
    <property type="project" value="TreeGrafter"/>
</dbReference>
<dbReference type="PANTHER" id="PTHR42821">
    <property type="entry name" value="CATALASE"/>
    <property type="match status" value="1"/>
</dbReference>
<dbReference type="GO" id="GO:0006979">
    <property type="term" value="P:response to oxidative stress"/>
    <property type="evidence" value="ECO:0007669"/>
    <property type="project" value="InterPro"/>
</dbReference>
<keyword evidence="7" id="KW-0408">Iron</keyword>
<dbReference type="Gene3D" id="2.40.180.10">
    <property type="entry name" value="Catalase core domain"/>
    <property type="match status" value="1"/>
</dbReference>
<evidence type="ECO:0000256" key="3">
    <source>
        <dbReference type="ARBA" id="ARBA00022559"/>
    </source>
</evidence>
<dbReference type="GO" id="GO:0046872">
    <property type="term" value="F:metal ion binding"/>
    <property type="evidence" value="ECO:0007669"/>
    <property type="project" value="UniProtKB-KW"/>
</dbReference>
<reference evidence="11 12" key="1">
    <citation type="submission" date="2018-06" db="EMBL/GenBank/DDBJ databases">
        <authorList>
            <consortium name="Pathogen Informatics"/>
            <person name="Doyle S."/>
        </authorList>
    </citation>
    <scope>NUCLEOTIDE SEQUENCE [LARGE SCALE GENOMIC DNA]</scope>
    <source>
        <strain evidence="11 12">NCTC8849</strain>
    </source>
</reference>
<evidence type="ECO:0000313" key="12">
    <source>
        <dbReference type="Proteomes" id="UP000254799"/>
    </source>
</evidence>
<dbReference type="SUPFAM" id="SSF56634">
    <property type="entry name" value="Heme-dependent catalase-like"/>
    <property type="match status" value="1"/>
</dbReference>
<dbReference type="GO" id="GO:0042744">
    <property type="term" value="P:hydrogen peroxide catabolic process"/>
    <property type="evidence" value="ECO:0007669"/>
    <property type="project" value="UniProtKB-KW"/>
</dbReference>
<dbReference type="PANTHER" id="PTHR42821:SF1">
    <property type="entry name" value="CATALASE-B"/>
    <property type="match status" value="1"/>
</dbReference>
<dbReference type="EMBL" id="UGLC01000002">
    <property type="protein sequence ID" value="STT54056.1"/>
    <property type="molecule type" value="Genomic_DNA"/>
</dbReference>
<sequence>MSDKHPNPHQQQAPVHDSEEAQPGLDSLAPDDREWRPTPKPTAPGVEPTAPGSLKAPDTHNSKLDSLEAQRKGGEDFPLTTNQGVRIADDQNSLRAGSRGPTLLEDFILREKITHFGPRAYSGAYRSCPRLCRPRLLPALQKPGCVD</sequence>
<feature type="region of interest" description="Disordered" evidence="9">
    <location>
        <begin position="1"/>
        <end position="99"/>
    </location>
</feature>
<keyword evidence="8" id="KW-0376">Hydrogen peroxide</keyword>
<evidence type="ECO:0000256" key="7">
    <source>
        <dbReference type="ARBA" id="ARBA00023004"/>
    </source>
</evidence>
<feature type="compositionally biased region" description="Polar residues" evidence="9">
    <location>
        <begin position="79"/>
        <end position="95"/>
    </location>
</feature>
<evidence type="ECO:0000256" key="6">
    <source>
        <dbReference type="ARBA" id="ARBA00023002"/>
    </source>
</evidence>